<protein>
    <submittedName>
        <fullName evidence="2">Cobalamin biosynthesis protein</fullName>
    </submittedName>
</protein>
<sequence length="147" mass="14117">MGLDQAVNRAVNEAKPGAVAGIGFRRATTAGEIVALLRHALAAAGLQSEHLAAVATAADRAGEPALCAAAAAFGLTPLGLDPAALAAADARGVTRSARIAALRGIGSVAEAAALACAGPDARLILPRIASAGATCALAVPAGTPSLP</sequence>
<dbReference type="InterPro" id="IPR036518">
    <property type="entry name" value="CobE/GbiG_C_sf"/>
</dbReference>
<dbReference type="InterPro" id="IPR052553">
    <property type="entry name" value="CbiG_hydrolase"/>
</dbReference>
<dbReference type="Pfam" id="PF01890">
    <property type="entry name" value="CbiG_C"/>
    <property type="match status" value="1"/>
</dbReference>
<dbReference type="Proteomes" id="UP001596237">
    <property type="component" value="Unassembled WGS sequence"/>
</dbReference>
<feature type="domain" description="CobE/GbiG C-terminal" evidence="1">
    <location>
        <begin position="19"/>
        <end position="138"/>
    </location>
</feature>
<organism evidence="2 3">
    <name type="scientific">Methylorubrum zatmanii</name>
    <dbReference type="NCBI Taxonomy" id="29429"/>
    <lineage>
        <taxon>Bacteria</taxon>
        <taxon>Pseudomonadati</taxon>
        <taxon>Pseudomonadota</taxon>
        <taxon>Alphaproteobacteria</taxon>
        <taxon>Hyphomicrobiales</taxon>
        <taxon>Methylobacteriaceae</taxon>
        <taxon>Methylorubrum</taxon>
    </lineage>
</organism>
<reference evidence="3" key="1">
    <citation type="journal article" date="2019" name="Int. J. Syst. Evol. Microbiol.">
        <title>The Global Catalogue of Microorganisms (GCM) 10K type strain sequencing project: providing services to taxonomists for standard genome sequencing and annotation.</title>
        <authorList>
            <consortium name="The Broad Institute Genomics Platform"/>
            <consortium name="The Broad Institute Genome Sequencing Center for Infectious Disease"/>
            <person name="Wu L."/>
            <person name="Ma J."/>
        </authorList>
    </citation>
    <scope>NUCLEOTIDE SEQUENCE [LARGE SCALE GENOMIC DNA]</scope>
    <source>
        <strain evidence="3">CCUG 36916</strain>
    </source>
</reference>
<name>A0ABW1WGV0_9HYPH</name>
<evidence type="ECO:0000313" key="2">
    <source>
        <dbReference type="EMBL" id="MFC6387758.1"/>
    </source>
</evidence>
<dbReference type="SUPFAM" id="SSF159664">
    <property type="entry name" value="CobE/GbiG C-terminal domain-like"/>
    <property type="match status" value="1"/>
</dbReference>
<dbReference type="PANTHER" id="PTHR37477:SF1">
    <property type="entry name" value="COBALT-PRECORRIN-5A HYDROLASE"/>
    <property type="match status" value="1"/>
</dbReference>
<accession>A0ABW1WGV0</accession>
<evidence type="ECO:0000259" key="1">
    <source>
        <dbReference type="Pfam" id="PF01890"/>
    </source>
</evidence>
<keyword evidence="3" id="KW-1185">Reference proteome</keyword>
<dbReference type="EMBL" id="JBHSTT010000002">
    <property type="protein sequence ID" value="MFC6387758.1"/>
    <property type="molecule type" value="Genomic_DNA"/>
</dbReference>
<gene>
    <name evidence="2" type="ORF">ACFQDP_00090</name>
</gene>
<evidence type="ECO:0000313" key="3">
    <source>
        <dbReference type="Proteomes" id="UP001596237"/>
    </source>
</evidence>
<dbReference type="InterPro" id="IPR002750">
    <property type="entry name" value="CobE/GbiG_C"/>
</dbReference>
<comment type="caution">
    <text evidence="2">The sequence shown here is derived from an EMBL/GenBank/DDBJ whole genome shotgun (WGS) entry which is preliminary data.</text>
</comment>
<proteinExistence type="predicted"/>
<dbReference type="PANTHER" id="PTHR37477">
    <property type="entry name" value="COBALT-PRECORRIN-5A HYDROLASE"/>
    <property type="match status" value="1"/>
</dbReference>
<dbReference type="Gene3D" id="3.30.420.180">
    <property type="entry name" value="CobE/GbiG C-terminal domain"/>
    <property type="match status" value="1"/>
</dbReference>
<dbReference type="RefSeq" id="WP_009864958.1">
    <property type="nucleotide sequence ID" value="NZ_JBHSTT010000002.1"/>
</dbReference>